<comment type="similarity">
    <text evidence="1">Belongs to the glycosyl hydrolase 43 family.</text>
</comment>
<evidence type="ECO:0000256" key="1">
    <source>
        <dbReference type="ARBA" id="ARBA00009865"/>
    </source>
</evidence>
<dbReference type="Gene3D" id="2.115.10.20">
    <property type="entry name" value="Glycosyl hydrolase domain, family 43"/>
    <property type="match status" value="2"/>
</dbReference>
<organism evidence="6 7">
    <name type="scientific">Filimonas zeae</name>
    <dbReference type="NCBI Taxonomy" id="1737353"/>
    <lineage>
        <taxon>Bacteria</taxon>
        <taxon>Pseudomonadati</taxon>
        <taxon>Bacteroidota</taxon>
        <taxon>Chitinophagia</taxon>
        <taxon>Chitinophagales</taxon>
        <taxon>Chitinophagaceae</taxon>
        <taxon>Filimonas</taxon>
    </lineage>
</organism>
<dbReference type="InterPro" id="IPR052176">
    <property type="entry name" value="Glycosyl_Hydrlase_43_Enz"/>
</dbReference>
<reference evidence="6" key="1">
    <citation type="journal article" date="2014" name="Int. J. Syst. Evol. Microbiol.">
        <title>Complete genome sequence of Corynebacterium casei LMG S-19264T (=DSM 44701T), isolated from a smear-ripened cheese.</title>
        <authorList>
            <consortium name="US DOE Joint Genome Institute (JGI-PGF)"/>
            <person name="Walter F."/>
            <person name="Albersmeier A."/>
            <person name="Kalinowski J."/>
            <person name="Ruckert C."/>
        </authorList>
    </citation>
    <scope>NUCLEOTIDE SEQUENCE</scope>
    <source>
        <strain evidence="6">CGMCC 1.15290</strain>
    </source>
</reference>
<evidence type="ECO:0000313" key="6">
    <source>
        <dbReference type="EMBL" id="GGH73659.1"/>
    </source>
</evidence>
<dbReference type="GO" id="GO:0045493">
    <property type="term" value="P:xylan catabolic process"/>
    <property type="evidence" value="ECO:0007669"/>
    <property type="project" value="UniProtKB-KW"/>
</dbReference>
<dbReference type="PANTHER" id="PTHR43772">
    <property type="entry name" value="ENDO-1,4-BETA-XYLANASE"/>
    <property type="match status" value="1"/>
</dbReference>
<sequence>MFAAISLSVAQPKTSAYLFAYFTGNRIEEEAICFALSNDGYHFKALNYGKPIIASETISSSGGVRDPHILRGADGKTFYMVATDMVSGKGWNSNRAMVLLKSTDLIQWTSSVVNIQKQFPGNEDLQRVWAPQSIYDSKVGKYMIYWSMKHGNGPDIIYYAYANDDFTGLATTPRQLFFSPTNNACIDGDIVEKDGKFYLFFKTEDSSPGIKVAVSDSLTGGYKLRDKYVQQTPEAVEGAGTFKLNNSNEYILMYDVYMKGRYQFTKTTDLEHFSVIDQDVTMDFHPRHGTVMPITSKEADRLTQKWGAEALAKKPKGWHNPVLPGFYADPDIIYSNKTKRFYLYPTSDGFTDWSGTYFKTFSSANLTDWKDEGIILDLKKDVSWANRNAWAPCIAEKKTADGYKYYYYYTAAQKVGVAVSDNPAGPFADIGKPLVADKPEGVKGGQVIDPDVFTDPVSGKSYLYWGNGFMAVAELNEDMISLKPGTTKVITPDHTFREGTTVFLRNGKYYFLWSEDDTRSVDYKVRYGTSGTPDGAIQVPAQNLVIAKDTAAGIYATGHNSIIQIPGKDEWYIVYHRFHYPDGIKMGRAAGYNREVCIDRLLFDKEGNIIQIIPTHKGIKPVKVK</sequence>
<name>A0A917J233_9BACT</name>
<dbReference type="InterPro" id="IPR006710">
    <property type="entry name" value="Glyco_hydro_43"/>
</dbReference>
<protein>
    <recommendedName>
        <fullName evidence="8">Glycoside hydrolase</fullName>
    </recommendedName>
</protein>
<evidence type="ECO:0000256" key="2">
    <source>
        <dbReference type="ARBA" id="ARBA00022651"/>
    </source>
</evidence>
<dbReference type="GO" id="GO:0004553">
    <property type="term" value="F:hydrolase activity, hydrolyzing O-glycosyl compounds"/>
    <property type="evidence" value="ECO:0007669"/>
    <property type="project" value="InterPro"/>
</dbReference>
<reference evidence="6" key="2">
    <citation type="submission" date="2020-09" db="EMBL/GenBank/DDBJ databases">
        <authorList>
            <person name="Sun Q."/>
            <person name="Zhou Y."/>
        </authorList>
    </citation>
    <scope>NUCLEOTIDE SEQUENCE</scope>
    <source>
        <strain evidence="6">CGMCC 1.15290</strain>
    </source>
</reference>
<dbReference type="SUPFAM" id="SSF75005">
    <property type="entry name" value="Arabinanase/levansucrase/invertase"/>
    <property type="match status" value="2"/>
</dbReference>
<evidence type="ECO:0000313" key="7">
    <source>
        <dbReference type="Proteomes" id="UP000627292"/>
    </source>
</evidence>
<dbReference type="Pfam" id="PF04616">
    <property type="entry name" value="Glyco_hydro_43"/>
    <property type="match status" value="2"/>
</dbReference>
<gene>
    <name evidence="6" type="ORF">GCM10011379_35410</name>
</gene>
<keyword evidence="3" id="KW-0378">Hydrolase</keyword>
<dbReference type="CDD" id="cd18828">
    <property type="entry name" value="GH43_BT3675-like"/>
    <property type="match status" value="1"/>
</dbReference>
<dbReference type="Proteomes" id="UP000627292">
    <property type="component" value="Unassembled WGS sequence"/>
</dbReference>
<dbReference type="InterPro" id="IPR023296">
    <property type="entry name" value="Glyco_hydro_beta-prop_sf"/>
</dbReference>
<keyword evidence="2" id="KW-0624">Polysaccharide degradation</keyword>
<evidence type="ECO:0000256" key="5">
    <source>
        <dbReference type="ARBA" id="ARBA00023295"/>
    </source>
</evidence>
<dbReference type="CDD" id="cd08983">
    <property type="entry name" value="GH43_Bt3655-like"/>
    <property type="match status" value="1"/>
</dbReference>
<dbReference type="AlphaFoldDB" id="A0A917J233"/>
<keyword evidence="4" id="KW-0119">Carbohydrate metabolism</keyword>
<keyword evidence="7" id="KW-1185">Reference proteome</keyword>
<dbReference type="EMBL" id="BMIB01000003">
    <property type="protein sequence ID" value="GGH73659.1"/>
    <property type="molecule type" value="Genomic_DNA"/>
</dbReference>
<keyword evidence="5" id="KW-0326">Glycosidase</keyword>
<evidence type="ECO:0000256" key="4">
    <source>
        <dbReference type="ARBA" id="ARBA00023277"/>
    </source>
</evidence>
<dbReference type="PANTHER" id="PTHR43772:SF2">
    <property type="entry name" value="PUTATIVE (AFU_ORTHOLOGUE AFUA_2G04480)-RELATED"/>
    <property type="match status" value="1"/>
</dbReference>
<evidence type="ECO:0008006" key="8">
    <source>
        <dbReference type="Google" id="ProtNLM"/>
    </source>
</evidence>
<proteinExistence type="inferred from homology"/>
<keyword evidence="2" id="KW-0858">Xylan degradation</keyword>
<evidence type="ECO:0000256" key="3">
    <source>
        <dbReference type="ARBA" id="ARBA00022801"/>
    </source>
</evidence>
<accession>A0A917J233</accession>
<comment type="caution">
    <text evidence="6">The sequence shown here is derived from an EMBL/GenBank/DDBJ whole genome shotgun (WGS) entry which is preliminary data.</text>
</comment>